<evidence type="ECO:0000256" key="6">
    <source>
        <dbReference type="ARBA" id="ARBA00023136"/>
    </source>
</evidence>
<keyword evidence="3" id="KW-0812">Transmembrane</keyword>
<dbReference type="Pfam" id="PF09430">
    <property type="entry name" value="EMC7_beta-sandw"/>
    <property type="match status" value="1"/>
</dbReference>
<organism evidence="10 11">
    <name type="scientific">Ananas comosus</name>
    <name type="common">Pineapple</name>
    <name type="synonym">Ananas ananas</name>
    <dbReference type="NCBI Taxonomy" id="4615"/>
    <lineage>
        <taxon>Eukaryota</taxon>
        <taxon>Viridiplantae</taxon>
        <taxon>Streptophyta</taxon>
        <taxon>Embryophyta</taxon>
        <taxon>Tracheophyta</taxon>
        <taxon>Spermatophyta</taxon>
        <taxon>Magnoliopsida</taxon>
        <taxon>Liliopsida</taxon>
        <taxon>Poales</taxon>
        <taxon>Bromeliaceae</taxon>
        <taxon>Bromelioideae</taxon>
        <taxon>Ananas</taxon>
    </lineage>
</organism>
<dbReference type="AlphaFoldDB" id="A0A199UD30"/>
<dbReference type="PANTHER" id="PTHR13605">
    <property type="entry name" value="ER MEMBRANE PROTEIN COMPLEX SUBUNIT 7"/>
    <property type="match status" value="1"/>
</dbReference>
<evidence type="ECO:0000256" key="5">
    <source>
        <dbReference type="ARBA" id="ARBA00022989"/>
    </source>
</evidence>
<dbReference type="Proteomes" id="UP000092600">
    <property type="component" value="Unassembled WGS sequence"/>
</dbReference>
<keyword evidence="6" id="KW-0472">Membrane</keyword>
<dbReference type="GO" id="GO:0030246">
    <property type="term" value="F:carbohydrate binding"/>
    <property type="evidence" value="ECO:0007669"/>
    <property type="project" value="InterPro"/>
</dbReference>
<evidence type="ECO:0000256" key="1">
    <source>
        <dbReference type="ARBA" id="ARBA00004167"/>
    </source>
</evidence>
<dbReference type="SUPFAM" id="SSF49452">
    <property type="entry name" value="Starch-binding domain-like"/>
    <property type="match status" value="1"/>
</dbReference>
<comment type="caution">
    <text evidence="10">The sequence shown here is derived from an EMBL/GenBank/DDBJ whole genome shotgun (WGS) entry which is preliminary data.</text>
</comment>
<feature type="chain" id="PRO_5008507988" evidence="8">
    <location>
        <begin position="47"/>
        <end position="292"/>
    </location>
</feature>
<keyword evidence="5" id="KW-1133">Transmembrane helix</keyword>
<keyword evidence="4 8" id="KW-0732">Signal</keyword>
<dbReference type="PANTHER" id="PTHR13605:SF4">
    <property type="entry name" value="ER MEMBRANE PROTEIN COMPLEX SUBUNIT 7"/>
    <property type="match status" value="1"/>
</dbReference>
<sequence>MTMKRRSMATMAYSSSSSPFPATAPSLLLLLLSLIALSSLLPPTLAAPTGPGEGFSVAGRVKLEGMGSKGFGLPAKTANTKVILNGGQRVTFVRPDGYFAFHNVPAGTHLIEVVSLGYFFSPVRVDISARNPGKVQAALTENRRHLNELVFEPLKEEQYYEVAEYEGAFLHYVSFEKSNGYDAGFHAGCGVPNAEVDGEHRSGGTSAHPRGDEGPRSTFSFQLGCEEHLDIRILFEQALTVSMSKKIYSGPRFPLSLSSKLESFKTAVNCTSFVLKITWLCGHNTRILHIDF</sequence>
<evidence type="ECO:0000256" key="4">
    <source>
        <dbReference type="ARBA" id="ARBA00022729"/>
    </source>
</evidence>
<evidence type="ECO:0000256" key="2">
    <source>
        <dbReference type="ARBA" id="ARBA00008880"/>
    </source>
</evidence>
<comment type="similarity">
    <text evidence="2">Belongs to the EMC7 family.</text>
</comment>
<dbReference type="InterPro" id="IPR039163">
    <property type="entry name" value="EMC7"/>
</dbReference>
<dbReference type="GO" id="GO:0072546">
    <property type="term" value="C:EMC complex"/>
    <property type="evidence" value="ECO:0007669"/>
    <property type="project" value="TreeGrafter"/>
</dbReference>
<evidence type="ECO:0000313" key="10">
    <source>
        <dbReference type="EMBL" id="OAY62643.1"/>
    </source>
</evidence>
<gene>
    <name evidence="10" type="ORF">ACMD2_07591</name>
</gene>
<feature type="domain" description="ER membrane protein complex subunit 7 beta-sandwich" evidence="9">
    <location>
        <begin position="76"/>
        <end position="162"/>
    </location>
</feature>
<dbReference type="InterPro" id="IPR019008">
    <property type="entry name" value="Beta_sandwich_EMC7"/>
</dbReference>
<protein>
    <submittedName>
        <fullName evidence="10">ER membrane protein complex subunit</fullName>
    </submittedName>
</protein>
<evidence type="ECO:0000313" key="11">
    <source>
        <dbReference type="Proteomes" id="UP000092600"/>
    </source>
</evidence>
<evidence type="ECO:0000256" key="8">
    <source>
        <dbReference type="SAM" id="SignalP"/>
    </source>
</evidence>
<feature type="signal peptide" evidence="8">
    <location>
        <begin position="1"/>
        <end position="46"/>
    </location>
</feature>
<dbReference type="InterPro" id="IPR013784">
    <property type="entry name" value="Carb-bd-like_fold"/>
</dbReference>
<evidence type="ECO:0000256" key="7">
    <source>
        <dbReference type="SAM" id="MobiDB-lite"/>
    </source>
</evidence>
<name>A0A199UD30_ANACO</name>
<evidence type="ECO:0000256" key="3">
    <source>
        <dbReference type="ARBA" id="ARBA00022692"/>
    </source>
</evidence>
<feature type="region of interest" description="Disordered" evidence="7">
    <location>
        <begin position="196"/>
        <end position="215"/>
    </location>
</feature>
<proteinExistence type="inferred from homology"/>
<dbReference type="EMBL" id="LSRQ01008447">
    <property type="protein sequence ID" value="OAY62643.1"/>
    <property type="molecule type" value="Genomic_DNA"/>
</dbReference>
<evidence type="ECO:0000259" key="9">
    <source>
        <dbReference type="Pfam" id="PF09430"/>
    </source>
</evidence>
<dbReference type="STRING" id="4615.A0A199UD30"/>
<accession>A0A199UD30</accession>
<reference evidence="10 11" key="1">
    <citation type="journal article" date="2016" name="DNA Res.">
        <title>The draft genome of MD-2 pineapple using hybrid error correction of long reads.</title>
        <authorList>
            <person name="Redwan R.M."/>
            <person name="Saidin A."/>
            <person name="Kumar S.V."/>
        </authorList>
    </citation>
    <scope>NUCLEOTIDE SEQUENCE [LARGE SCALE GENOMIC DNA]</scope>
    <source>
        <strain evidence="11">cv. MD2</strain>
        <tissue evidence="10">Leaf</tissue>
    </source>
</reference>
<comment type="subcellular location">
    <subcellularLocation>
        <location evidence="1">Membrane</location>
        <topology evidence="1">Single-pass membrane protein</topology>
    </subcellularLocation>
</comment>